<reference evidence="13 14" key="1">
    <citation type="submission" date="2016-02" db="EMBL/GenBank/DDBJ databases">
        <title>Genome analysis of coral dinoflagellate symbionts highlights evolutionary adaptations to a symbiotic lifestyle.</title>
        <authorList>
            <person name="Aranda M."/>
            <person name="Li Y."/>
            <person name="Liew Y.J."/>
            <person name="Baumgarten S."/>
            <person name="Simakov O."/>
            <person name="Wilson M."/>
            <person name="Piel J."/>
            <person name="Ashoor H."/>
            <person name="Bougouffa S."/>
            <person name="Bajic V.B."/>
            <person name="Ryu T."/>
            <person name="Ravasi T."/>
            <person name="Bayer T."/>
            <person name="Micklem G."/>
            <person name="Kim H."/>
            <person name="Bhak J."/>
            <person name="Lajeunesse T.C."/>
            <person name="Voolstra C.R."/>
        </authorList>
    </citation>
    <scope>NUCLEOTIDE SEQUENCE [LARGE SCALE GENOMIC DNA]</scope>
    <source>
        <strain evidence="13 14">CCMP2467</strain>
    </source>
</reference>
<keyword evidence="3" id="KW-0050">Antiport</keyword>
<feature type="transmembrane region" description="Helical" evidence="11">
    <location>
        <begin position="503"/>
        <end position="525"/>
    </location>
</feature>
<feature type="compositionally biased region" description="Low complexity" evidence="10">
    <location>
        <begin position="326"/>
        <end position="352"/>
    </location>
</feature>
<feature type="transmembrane region" description="Helical" evidence="11">
    <location>
        <begin position="145"/>
        <end position="167"/>
    </location>
</feature>
<feature type="region of interest" description="Disordered" evidence="10">
    <location>
        <begin position="249"/>
        <end position="382"/>
    </location>
</feature>
<sequence>MAILDEPDSGSFILRGQGKLGPIVGASDVRIGVVSTLRDVQDQLLHWLEWFRLIGFAHMFLYFDDPEHDEAAIQECRGTYSADFVSCARNGQQLQEEWQNLRMPTRETALTSRVQRSSTELLQRVLWFGDSTRHPFNCCSGLCHAYFVATMGGASSYIAMLCIAGFLGATWTASKVSRLLGVSDIVLVITTGVVLGPDILGLVAKEYSVCSEARHADCSTVEDVTYKMANNMPLGQALGRIQNMDACDPADYHHDDHESVGDGHGHGEDASHGTMPGAANETHGGEHAADDGHATDGAAHEDSSEHHSTGGEHSAGDHSAGGGHSTAGDHSTSGEHSTSGTHSDGHSSPADHSGGEHGAAADHDAHQVSHGSGHRRLSGGSGSYTSYEECLVKTCDADISHECQLTPDVFTLIGHAGVALMIFESGMHFDFEKAKVVGPKACVVAVIGTVLPLVTGAALTMVYGKPFFPHGISAGTALAPTSVGIALRLLGEAGVLQENFGQAIITAAFVDDILSLVLFNVLFSLGGEFDIMAVVVNPCIGVAVMLFAMYLAMKFWPKFINEWLLPKVPVKEGAKVPQTDEVLFLLMIFLLIGYGTITYFLGTHLWGCFIAGMSFACLSPPHHAHHVWVKQTKRVTSWMIRIFFACTVAFSIPISKLLSVEAVWKGALMGIGPCILTKVCCAPFMGEARWVIGWAMVGRAEFAYLIAQMAAAANMLDKDMFSIVIWALLWATVFAPFIFRYVLNRYVRAQGLGDREPNPGYGEDEDGYSISDAPSEKGDLASDQDYKMKVEELNKVAPAEAAAPSGARSSEARCCGAFSKSVV</sequence>
<comment type="caution">
    <text evidence="13">The sequence shown here is derived from an EMBL/GenBank/DDBJ whole genome shotgun (WGS) entry which is preliminary data.</text>
</comment>
<evidence type="ECO:0000259" key="12">
    <source>
        <dbReference type="Pfam" id="PF00999"/>
    </source>
</evidence>
<keyword evidence="9" id="KW-0739">Sodium transport</keyword>
<name>A0A1Q9CY90_SYMMI</name>
<dbReference type="PANTHER" id="PTHR43562:SF3">
    <property type="entry name" value="SODIUM ION_PROTON EXCHANGER (EUROFUNG)"/>
    <property type="match status" value="1"/>
</dbReference>
<protein>
    <submittedName>
        <fullName evidence="13">High-affinity Na(+)/H(+) antiporter NhaS3</fullName>
    </submittedName>
</protein>
<dbReference type="GO" id="GO:0016020">
    <property type="term" value="C:membrane"/>
    <property type="evidence" value="ECO:0007669"/>
    <property type="project" value="UniProtKB-SubCell"/>
</dbReference>
<dbReference type="GO" id="GO:1902600">
    <property type="term" value="P:proton transmembrane transport"/>
    <property type="evidence" value="ECO:0007669"/>
    <property type="project" value="InterPro"/>
</dbReference>
<evidence type="ECO:0000256" key="11">
    <source>
        <dbReference type="SAM" id="Phobius"/>
    </source>
</evidence>
<evidence type="ECO:0000256" key="6">
    <source>
        <dbReference type="ARBA" id="ARBA00023053"/>
    </source>
</evidence>
<feature type="compositionally biased region" description="Basic and acidic residues" evidence="10">
    <location>
        <begin position="283"/>
        <end position="316"/>
    </location>
</feature>
<feature type="compositionally biased region" description="Basic and acidic residues" evidence="10">
    <location>
        <begin position="250"/>
        <end position="271"/>
    </location>
</feature>
<keyword evidence="7" id="KW-0406">Ion transport</keyword>
<feature type="compositionally biased region" description="Basic and acidic residues" evidence="10">
    <location>
        <begin position="353"/>
        <end position="367"/>
    </location>
</feature>
<organism evidence="13 14">
    <name type="scientific">Symbiodinium microadriaticum</name>
    <name type="common">Dinoflagellate</name>
    <name type="synonym">Zooxanthella microadriatica</name>
    <dbReference type="NCBI Taxonomy" id="2951"/>
    <lineage>
        <taxon>Eukaryota</taxon>
        <taxon>Sar</taxon>
        <taxon>Alveolata</taxon>
        <taxon>Dinophyceae</taxon>
        <taxon>Suessiales</taxon>
        <taxon>Symbiodiniaceae</taxon>
        <taxon>Symbiodinium</taxon>
    </lineage>
</organism>
<feature type="transmembrane region" description="Helical" evidence="11">
    <location>
        <begin position="441"/>
        <end position="464"/>
    </location>
</feature>
<feature type="compositionally biased region" description="Low complexity" evidence="10">
    <location>
        <begin position="799"/>
        <end position="813"/>
    </location>
</feature>
<keyword evidence="4 11" id="KW-0812">Transmembrane</keyword>
<keyword evidence="5 11" id="KW-1133">Transmembrane helix</keyword>
<evidence type="ECO:0000256" key="3">
    <source>
        <dbReference type="ARBA" id="ARBA00022449"/>
    </source>
</evidence>
<feature type="transmembrane region" description="Helical" evidence="11">
    <location>
        <begin position="179"/>
        <end position="204"/>
    </location>
</feature>
<feature type="transmembrane region" description="Helical" evidence="11">
    <location>
        <begin position="470"/>
        <end position="491"/>
    </location>
</feature>
<feature type="domain" description="Cation/H+ exchanger transmembrane" evidence="12">
    <location>
        <begin position="408"/>
        <end position="744"/>
    </location>
</feature>
<dbReference type="Proteomes" id="UP000186817">
    <property type="component" value="Unassembled WGS sequence"/>
</dbReference>
<evidence type="ECO:0000256" key="7">
    <source>
        <dbReference type="ARBA" id="ARBA00023065"/>
    </source>
</evidence>
<dbReference type="InterPro" id="IPR006153">
    <property type="entry name" value="Cation/H_exchanger_TM"/>
</dbReference>
<evidence type="ECO:0000256" key="4">
    <source>
        <dbReference type="ARBA" id="ARBA00022692"/>
    </source>
</evidence>
<dbReference type="Pfam" id="PF00999">
    <property type="entry name" value="Na_H_Exchanger"/>
    <property type="match status" value="1"/>
</dbReference>
<evidence type="ECO:0000256" key="8">
    <source>
        <dbReference type="ARBA" id="ARBA00023136"/>
    </source>
</evidence>
<dbReference type="PANTHER" id="PTHR43562">
    <property type="entry name" value="NAPA-TYPE SODIUM/HYDROGEN ANTIPORTER"/>
    <property type="match status" value="1"/>
</dbReference>
<feature type="transmembrane region" description="Helical" evidence="11">
    <location>
        <begin position="531"/>
        <end position="552"/>
    </location>
</feature>
<keyword evidence="14" id="KW-1185">Reference proteome</keyword>
<feature type="region of interest" description="Disordered" evidence="10">
    <location>
        <begin position="757"/>
        <end position="781"/>
    </location>
</feature>
<evidence type="ECO:0000256" key="1">
    <source>
        <dbReference type="ARBA" id="ARBA00004141"/>
    </source>
</evidence>
<evidence type="ECO:0000256" key="9">
    <source>
        <dbReference type="ARBA" id="ARBA00023201"/>
    </source>
</evidence>
<keyword evidence="6" id="KW-0915">Sodium</keyword>
<evidence type="ECO:0000256" key="5">
    <source>
        <dbReference type="ARBA" id="ARBA00022989"/>
    </source>
</evidence>
<keyword evidence="8 11" id="KW-0472">Membrane</keyword>
<feature type="transmembrane region" description="Helical" evidence="11">
    <location>
        <begin position="691"/>
        <end position="711"/>
    </location>
</feature>
<evidence type="ECO:0000256" key="10">
    <source>
        <dbReference type="SAM" id="MobiDB-lite"/>
    </source>
</evidence>
<feature type="region of interest" description="Disordered" evidence="10">
    <location>
        <begin position="799"/>
        <end position="823"/>
    </location>
</feature>
<dbReference type="OrthoDB" id="1288932at2759"/>
<comment type="subcellular location">
    <subcellularLocation>
        <location evidence="1">Membrane</location>
        <topology evidence="1">Multi-pass membrane protein</topology>
    </subcellularLocation>
</comment>
<feature type="transmembrane region" description="Helical" evidence="11">
    <location>
        <begin position="635"/>
        <end position="654"/>
    </location>
</feature>
<dbReference type="InterPro" id="IPR038770">
    <property type="entry name" value="Na+/solute_symporter_sf"/>
</dbReference>
<gene>
    <name evidence="13" type="primary">nhaS3</name>
    <name evidence="13" type="ORF">AK812_SmicGene30814</name>
</gene>
<feature type="transmembrane region" description="Helical" evidence="11">
    <location>
        <begin position="723"/>
        <end position="743"/>
    </location>
</feature>
<feature type="transmembrane region" description="Helical" evidence="11">
    <location>
        <begin position="582"/>
        <end position="615"/>
    </location>
</feature>
<dbReference type="GO" id="GO:0015297">
    <property type="term" value="F:antiporter activity"/>
    <property type="evidence" value="ECO:0007669"/>
    <property type="project" value="UniProtKB-KW"/>
</dbReference>
<keyword evidence="2" id="KW-0813">Transport</keyword>
<dbReference type="GO" id="GO:0006814">
    <property type="term" value="P:sodium ion transport"/>
    <property type="evidence" value="ECO:0007669"/>
    <property type="project" value="UniProtKB-KW"/>
</dbReference>
<dbReference type="Gene3D" id="1.20.1530.20">
    <property type="match status" value="1"/>
</dbReference>
<evidence type="ECO:0000256" key="2">
    <source>
        <dbReference type="ARBA" id="ARBA00022448"/>
    </source>
</evidence>
<proteinExistence type="predicted"/>
<dbReference type="EMBL" id="LSRX01000836">
    <property type="protein sequence ID" value="OLP87903.1"/>
    <property type="molecule type" value="Genomic_DNA"/>
</dbReference>
<dbReference type="AlphaFoldDB" id="A0A1Q9CY90"/>
<evidence type="ECO:0000313" key="13">
    <source>
        <dbReference type="EMBL" id="OLP87903.1"/>
    </source>
</evidence>
<accession>A0A1Q9CY90</accession>
<evidence type="ECO:0000313" key="14">
    <source>
        <dbReference type="Proteomes" id="UP000186817"/>
    </source>
</evidence>